<dbReference type="GO" id="GO:0006950">
    <property type="term" value="P:response to stress"/>
    <property type="evidence" value="ECO:0007669"/>
    <property type="project" value="UniProtKB-ARBA"/>
</dbReference>
<dbReference type="CDD" id="cd02966">
    <property type="entry name" value="TlpA_like_family"/>
    <property type="match status" value="1"/>
</dbReference>
<reference evidence="7" key="1">
    <citation type="submission" date="2020-08" db="EMBL/GenBank/DDBJ databases">
        <title>Genomic Encyclopedia of Type Strains, Phase IV (KMG-V): Genome sequencing to study the core and pangenomes of soil and plant-associated prokaryotes.</title>
        <authorList>
            <person name="Whitman W."/>
        </authorList>
    </citation>
    <scope>NUCLEOTIDE SEQUENCE [LARGE SCALE GENOMIC DNA]</scope>
    <source>
        <strain evidence="7">M8UP27</strain>
    </source>
</reference>
<evidence type="ECO:0000313" key="7">
    <source>
        <dbReference type="EMBL" id="MBB5318147.1"/>
    </source>
</evidence>
<evidence type="ECO:0000256" key="3">
    <source>
        <dbReference type="ARBA" id="ARBA00023157"/>
    </source>
</evidence>
<dbReference type="InterPro" id="IPR036249">
    <property type="entry name" value="Thioredoxin-like_sf"/>
</dbReference>
<name>A0A7W8MSA6_9BACT</name>
<dbReference type="GO" id="GO:0016491">
    <property type="term" value="F:oxidoreductase activity"/>
    <property type="evidence" value="ECO:0007669"/>
    <property type="project" value="InterPro"/>
</dbReference>
<dbReference type="PROSITE" id="PS51352">
    <property type="entry name" value="THIOREDOXIN_2"/>
    <property type="match status" value="1"/>
</dbReference>
<keyword evidence="3" id="KW-1015">Disulfide bond</keyword>
<dbReference type="GO" id="GO:0030313">
    <property type="term" value="C:cell envelope"/>
    <property type="evidence" value="ECO:0007669"/>
    <property type="project" value="UniProtKB-SubCell"/>
</dbReference>
<dbReference type="PANTHER" id="PTHR42852:SF6">
    <property type="entry name" value="THIOL:DISULFIDE INTERCHANGE PROTEIN DSBE"/>
    <property type="match status" value="1"/>
</dbReference>
<dbReference type="AlphaFoldDB" id="A0A7W8MSA6"/>
<dbReference type="InterPro" id="IPR050553">
    <property type="entry name" value="Thioredoxin_ResA/DsbE_sf"/>
</dbReference>
<protein>
    <submittedName>
        <fullName evidence="7">Peroxiredoxin</fullName>
    </submittedName>
</protein>
<dbReference type="Pfam" id="PF08534">
    <property type="entry name" value="Redoxin"/>
    <property type="match status" value="1"/>
</dbReference>
<dbReference type="GO" id="GO:0017004">
    <property type="term" value="P:cytochrome complex assembly"/>
    <property type="evidence" value="ECO:0007669"/>
    <property type="project" value="UniProtKB-KW"/>
</dbReference>
<keyword evidence="8" id="KW-1185">Reference proteome</keyword>
<accession>A0A7W8MSA6</accession>
<proteinExistence type="predicted"/>
<dbReference type="InterPro" id="IPR013740">
    <property type="entry name" value="Redoxin"/>
</dbReference>
<feature type="signal peptide" evidence="5">
    <location>
        <begin position="1"/>
        <end position="25"/>
    </location>
</feature>
<evidence type="ECO:0000256" key="1">
    <source>
        <dbReference type="ARBA" id="ARBA00004196"/>
    </source>
</evidence>
<feature type="domain" description="Thioredoxin" evidence="6">
    <location>
        <begin position="198"/>
        <end position="334"/>
    </location>
</feature>
<gene>
    <name evidence="7" type="ORF">HDF09_002844</name>
</gene>
<keyword evidence="5" id="KW-0732">Signal</keyword>
<organism evidence="7 8">
    <name type="scientific">Tunturiibacter empetritectus</name>
    <dbReference type="NCBI Taxonomy" id="3069691"/>
    <lineage>
        <taxon>Bacteria</taxon>
        <taxon>Pseudomonadati</taxon>
        <taxon>Acidobacteriota</taxon>
        <taxon>Terriglobia</taxon>
        <taxon>Terriglobales</taxon>
        <taxon>Acidobacteriaceae</taxon>
        <taxon>Tunturiibacter</taxon>
    </lineage>
</organism>
<evidence type="ECO:0000256" key="4">
    <source>
        <dbReference type="ARBA" id="ARBA00023284"/>
    </source>
</evidence>
<dbReference type="PANTHER" id="PTHR42852">
    <property type="entry name" value="THIOL:DISULFIDE INTERCHANGE PROTEIN DSBE"/>
    <property type="match status" value="1"/>
</dbReference>
<evidence type="ECO:0000259" key="6">
    <source>
        <dbReference type="PROSITE" id="PS51352"/>
    </source>
</evidence>
<sequence length="344" mass="36894">MSQWNKITSAVTVLLLATAAHPLFSQSTPLDPTVSAALDEGKKFEQRHQLTSALDSYRKALKLTKGKCADCLQAISNLQLAMELPKDAASSAAAWAVQAAAPADKANAEYLQAYALLLQSRQKPKPNDPLLLQADEVLKRAAADNPANPNIHMLDGRILATLKKDAEAKEEFTACAANSQATSADCLRAKNFANDVSLARGELAPGFSITKADGSAVTLDSLAGKVVLIDFCATWCPACVKDLDYIQSIAEEFDKDHFVLLGISSDGDEAKWKRYLADNRMLGLQVRDGNHSVSDTFHVSGIPTYVVLDVNGMVQMRATGAEGDLRAKVRSLLAKPAVQTASSH</sequence>
<keyword evidence="4" id="KW-0676">Redox-active center</keyword>
<feature type="chain" id="PRO_5031529565" evidence="5">
    <location>
        <begin position="26"/>
        <end position="344"/>
    </location>
</feature>
<evidence type="ECO:0000256" key="2">
    <source>
        <dbReference type="ARBA" id="ARBA00022748"/>
    </source>
</evidence>
<dbReference type="EMBL" id="JACHDY010000004">
    <property type="protein sequence ID" value="MBB5318147.1"/>
    <property type="molecule type" value="Genomic_DNA"/>
</dbReference>
<dbReference type="SUPFAM" id="SSF52833">
    <property type="entry name" value="Thioredoxin-like"/>
    <property type="match status" value="1"/>
</dbReference>
<comment type="subcellular location">
    <subcellularLocation>
        <location evidence="1">Cell envelope</location>
    </subcellularLocation>
</comment>
<dbReference type="SUPFAM" id="SSF48452">
    <property type="entry name" value="TPR-like"/>
    <property type="match status" value="1"/>
</dbReference>
<dbReference type="Gene3D" id="1.25.40.10">
    <property type="entry name" value="Tetratricopeptide repeat domain"/>
    <property type="match status" value="1"/>
</dbReference>
<dbReference type="Proteomes" id="UP000568106">
    <property type="component" value="Unassembled WGS sequence"/>
</dbReference>
<dbReference type="InterPro" id="IPR013766">
    <property type="entry name" value="Thioredoxin_domain"/>
</dbReference>
<keyword evidence="2" id="KW-0201">Cytochrome c-type biogenesis</keyword>
<evidence type="ECO:0000256" key="5">
    <source>
        <dbReference type="SAM" id="SignalP"/>
    </source>
</evidence>
<dbReference type="InterPro" id="IPR011990">
    <property type="entry name" value="TPR-like_helical_dom_sf"/>
</dbReference>
<dbReference type="Gene3D" id="3.40.30.10">
    <property type="entry name" value="Glutaredoxin"/>
    <property type="match status" value="1"/>
</dbReference>
<comment type="caution">
    <text evidence="7">The sequence shown here is derived from an EMBL/GenBank/DDBJ whole genome shotgun (WGS) entry which is preliminary data.</text>
</comment>
<evidence type="ECO:0000313" key="8">
    <source>
        <dbReference type="Proteomes" id="UP000568106"/>
    </source>
</evidence>